<reference evidence="3" key="1">
    <citation type="submission" date="2016-04" db="EMBL/GenBank/DDBJ databases">
        <title>Cephalotus genome sequencing.</title>
        <authorList>
            <person name="Fukushima K."/>
            <person name="Hasebe M."/>
            <person name="Fang X."/>
        </authorList>
    </citation>
    <scope>NUCLEOTIDE SEQUENCE [LARGE SCALE GENOMIC DNA]</scope>
    <source>
        <strain evidence="3">cv. St1</strain>
    </source>
</reference>
<keyword evidence="1" id="KW-0812">Transmembrane</keyword>
<name>A0A1Q3BYY0_CEPFO</name>
<evidence type="ECO:0000313" key="3">
    <source>
        <dbReference type="Proteomes" id="UP000187406"/>
    </source>
</evidence>
<evidence type="ECO:0000256" key="1">
    <source>
        <dbReference type="SAM" id="Phobius"/>
    </source>
</evidence>
<protein>
    <submittedName>
        <fullName evidence="2">DUF761 domain-containing protein</fullName>
    </submittedName>
</protein>
<sequence>MSMHENESVGTVLFTAGTVLLMAILKRFLVMFFIEQWRVWIFLLLNIILLAIFITSMRSSSSEIQESNNNVEMNIQRKKWRKQCKLPAKVEGCNDCQQLHETRDCEIKQKLEHEHEQVEDNNSEPQRLSKEELNERVEAFIAMFRQHLVSDAIKVFDSLFGTD</sequence>
<evidence type="ECO:0000313" key="2">
    <source>
        <dbReference type="EMBL" id="GAV73079.1"/>
    </source>
</evidence>
<keyword evidence="1" id="KW-1133">Transmembrane helix</keyword>
<dbReference type="InParanoid" id="A0A1Q3BYY0"/>
<comment type="caution">
    <text evidence="2">The sequence shown here is derived from an EMBL/GenBank/DDBJ whole genome shotgun (WGS) entry which is preliminary data.</text>
</comment>
<dbReference type="PANTHER" id="PTHR35997:SF5">
    <property type="entry name" value="OS09G0539700 PROTEIN"/>
    <property type="match status" value="1"/>
</dbReference>
<dbReference type="EMBL" id="BDDD01001072">
    <property type="protein sequence ID" value="GAV73079.1"/>
    <property type="molecule type" value="Genomic_DNA"/>
</dbReference>
<dbReference type="AlphaFoldDB" id="A0A1Q3BYY0"/>
<dbReference type="OrthoDB" id="1725777at2759"/>
<keyword evidence="1" id="KW-0472">Membrane</keyword>
<dbReference type="PANTHER" id="PTHR35997">
    <property type="entry name" value="COTTON FIBER PROTEIN-RELATED"/>
    <property type="match status" value="1"/>
</dbReference>
<organism evidence="2 3">
    <name type="scientific">Cephalotus follicularis</name>
    <name type="common">Albany pitcher plant</name>
    <dbReference type="NCBI Taxonomy" id="3775"/>
    <lineage>
        <taxon>Eukaryota</taxon>
        <taxon>Viridiplantae</taxon>
        <taxon>Streptophyta</taxon>
        <taxon>Embryophyta</taxon>
        <taxon>Tracheophyta</taxon>
        <taxon>Spermatophyta</taxon>
        <taxon>Magnoliopsida</taxon>
        <taxon>eudicotyledons</taxon>
        <taxon>Gunneridae</taxon>
        <taxon>Pentapetalae</taxon>
        <taxon>rosids</taxon>
        <taxon>fabids</taxon>
        <taxon>Oxalidales</taxon>
        <taxon>Cephalotaceae</taxon>
        <taxon>Cephalotus</taxon>
    </lineage>
</organism>
<feature type="transmembrane region" description="Helical" evidence="1">
    <location>
        <begin position="12"/>
        <end position="34"/>
    </location>
</feature>
<dbReference type="Proteomes" id="UP000187406">
    <property type="component" value="Unassembled WGS sequence"/>
</dbReference>
<keyword evidence="3" id="KW-1185">Reference proteome</keyword>
<feature type="non-terminal residue" evidence="2">
    <location>
        <position position="163"/>
    </location>
</feature>
<proteinExistence type="predicted"/>
<accession>A0A1Q3BYY0</accession>
<dbReference type="FunCoup" id="A0A1Q3BYY0">
    <property type="interactions" value="11"/>
</dbReference>
<feature type="transmembrane region" description="Helical" evidence="1">
    <location>
        <begin position="40"/>
        <end position="57"/>
    </location>
</feature>
<gene>
    <name evidence="2" type="ORF">CFOL_v3_16566</name>
</gene>